<evidence type="ECO:0000259" key="7">
    <source>
        <dbReference type="PROSITE" id="PS50081"/>
    </source>
</evidence>
<name>T1K2H6_TETUR</name>
<dbReference type="InterPro" id="IPR011524">
    <property type="entry name" value="SARAH_dom"/>
</dbReference>
<dbReference type="GO" id="GO:0046872">
    <property type="term" value="F:metal ion binding"/>
    <property type="evidence" value="ECO:0007669"/>
    <property type="project" value="UniProtKB-KW"/>
</dbReference>
<keyword evidence="3" id="KW-0479">Metal-binding</keyword>
<keyword evidence="4" id="KW-0862">Zinc</keyword>
<evidence type="ECO:0000313" key="11">
    <source>
        <dbReference type="Proteomes" id="UP000015104"/>
    </source>
</evidence>
<reference evidence="11" key="1">
    <citation type="submission" date="2011-08" db="EMBL/GenBank/DDBJ databases">
        <authorList>
            <person name="Rombauts S."/>
        </authorList>
    </citation>
    <scope>NUCLEOTIDE SEQUENCE</scope>
    <source>
        <strain evidence="11">London</strain>
    </source>
</reference>
<dbReference type="EMBL" id="CAEY01001362">
    <property type="status" value="NOT_ANNOTATED_CDS"/>
    <property type="molecule type" value="Genomic_DNA"/>
</dbReference>
<dbReference type="GO" id="GO:0007165">
    <property type="term" value="P:signal transduction"/>
    <property type="evidence" value="ECO:0007669"/>
    <property type="project" value="InterPro"/>
</dbReference>
<dbReference type="eggNOG" id="KOG4239">
    <property type="taxonomic scope" value="Eukaryota"/>
</dbReference>
<dbReference type="SUPFAM" id="SSF54236">
    <property type="entry name" value="Ubiquitin-like"/>
    <property type="match status" value="1"/>
</dbReference>
<dbReference type="PANTHER" id="PTHR22738:SF10">
    <property type="entry name" value="RAS ASSOCIATION DOMAIN-CONTAINING PROTEIN 1 HOMOLOG"/>
    <property type="match status" value="1"/>
</dbReference>
<keyword evidence="5" id="KW-0963">Cytoplasm</keyword>
<proteinExistence type="predicted"/>
<dbReference type="PROSITE" id="PS50951">
    <property type="entry name" value="SARAH"/>
    <property type="match status" value="1"/>
</dbReference>
<dbReference type="PROSITE" id="PS50200">
    <property type="entry name" value="RA"/>
    <property type="match status" value="1"/>
</dbReference>
<accession>T1K2H6</accession>
<evidence type="ECO:0000256" key="4">
    <source>
        <dbReference type="ARBA" id="ARBA00022833"/>
    </source>
</evidence>
<dbReference type="InterPro" id="IPR002219">
    <property type="entry name" value="PKC_DAG/PE"/>
</dbReference>
<feature type="compositionally biased region" description="Basic and acidic residues" evidence="6">
    <location>
        <begin position="263"/>
        <end position="277"/>
    </location>
</feature>
<dbReference type="PANTHER" id="PTHR22738">
    <property type="entry name" value="RASSF"/>
    <property type="match status" value="1"/>
</dbReference>
<feature type="region of interest" description="Disordered" evidence="6">
    <location>
        <begin position="1"/>
        <end position="33"/>
    </location>
</feature>
<organism evidence="10 11">
    <name type="scientific">Tetranychus urticae</name>
    <name type="common">Two-spotted spider mite</name>
    <dbReference type="NCBI Taxonomy" id="32264"/>
    <lineage>
        <taxon>Eukaryota</taxon>
        <taxon>Metazoa</taxon>
        <taxon>Ecdysozoa</taxon>
        <taxon>Arthropoda</taxon>
        <taxon>Chelicerata</taxon>
        <taxon>Arachnida</taxon>
        <taxon>Acari</taxon>
        <taxon>Acariformes</taxon>
        <taxon>Trombidiformes</taxon>
        <taxon>Prostigmata</taxon>
        <taxon>Eleutherengona</taxon>
        <taxon>Raphignathae</taxon>
        <taxon>Tetranychoidea</taxon>
        <taxon>Tetranychidae</taxon>
        <taxon>Tetranychus</taxon>
    </lineage>
</organism>
<evidence type="ECO:0000259" key="9">
    <source>
        <dbReference type="PROSITE" id="PS50951"/>
    </source>
</evidence>
<dbReference type="STRING" id="32264.T1K2H6"/>
<evidence type="ECO:0000256" key="1">
    <source>
        <dbReference type="ARBA" id="ARBA00004245"/>
    </source>
</evidence>
<feature type="region of interest" description="Disordered" evidence="6">
    <location>
        <begin position="215"/>
        <end position="287"/>
    </location>
</feature>
<dbReference type="Gene3D" id="3.30.60.20">
    <property type="match status" value="1"/>
</dbReference>
<evidence type="ECO:0000259" key="8">
    <source>
        <dbReference type="PROSITE" id="PS50200"/>
    </source>
</evidence>
<protein>
    <recommendedName>
        <fullName evidence="12">Ras-associating domain-containing protein</fullName>
    </recommendedName>
</protein>
<dbReference type="PROSITE" id="PS50081">
    <property type="entry name" value="ZF_DAG_PE_2"/>
    <property type="match status" value="1"/>
</dbReference>
<dbReference type="Pfam" id="PF00788">
    <property type="entry name" value="RA"/>
    <property type="match status" value="1"/>
</dbReference>
<evidence type="ECO:0000256" key="6">
    <source>
        <dbReference type="SAM" id="MobiDB-lite"/>
    </source>
</evidence>
<dbReference type="HOGENOM" id="CLU_036241_0_0_1"/>
<dbReference type="GO" id="GO:0005874">
    <property type="term" value="C:microtubule"/>
    <property type="evidence" value="ECO:0007669"/>
    <property type="project" value="UniProtKB-KW"/>
</dbReference>
<dbReference type="Pfam" id="PF16517">
    <property type="entry name" value="Nore1-SARAH"/>
    <property type="match status" value="1"/>
</dbReference>
<dbReference type="InterPro" id="IPR046349">
    <property type="entry name" value="C1-like_sf"/>
</dbReference>
<evidence type="ECO:0000256" key="3">
    <source>
        <dbReference type="ARBA" id="ARBA00022723"/>
    </source>
</evidence>
<dbReference type="EnsemblMetazoa" id="tetur04g05050.1">
    <property type="protein sequence ID" value="tetur04g05050.1"/>
    <property type="gene ID" value="tetur04g05050"/>
</dbReference>
<feature type="domain" description="Phorbol-ester/DAG-type" evidence="7">
    <location>
        <begin position="163"/>
        <end position="210"/>
    </location>
</feature>
<comment type="subcellular location">
    <subcellularLocation>
        <location evidence="1">Cytoplasm</location>
        <location evidence="1">Cytoskeleton</location>
    </subcellularLocation>
</comment>
<dbReference type="CDD" id="cd21885">
    <property type="entry name" value="SARAH_RASSF1-like"/>
    <property type="match status" value="1"/>
</dbReference>
<evidence type="ECO:0008006" key="12">
    <source>
        <dbReference type="Google" id="ProtNLM"/>
    </source>
</evidence>
<dbReference type="InterPro" id="IPR029071">
    <property type="entry name" value="Ubiquitin-like_domsf"/>
</dbReference>
<dbReference type="SMART" id="SM00314">
    <property type="entry name" value="RA"/>
    <property type="match status" value="1"/>
</dbReference>
<feature type="compositionally biased region" description="Basic and acidic residues" evidence="6">
    <location>
        <begin position="14"/>
        <end position="23"/>
    </location>
</feature>
<dbReference type="AlphaFoldDB" id="T1K2H6"/>
<dbReference type="Proteomes" id="UP000015104">
    <property type="component" value="Unassembled WGS sequence"/>
</dbReference>
<dbReference type="Gene3D" id="3.10.20.90">
    <property type="entry name" value="Phosphatidylinositol 3-kinase Catalytic Subunit, Chain A, domain 1"/>
    <property type="match status" value="1"/>
</dbReference>
<dbReference type="SMART" id="SM00109">
    <property type="entry name" value="C1"/>
    <property type="match status" value="1"/>
</dbReference>
<dbReference type="InterPro" id="IPR000159">
    <property type="entry name" value="RA_dom"/>
</dbReference>
<evidence type="ECO:0000313" key="10">
    <source>
        <dbReference type="EnsemblMetazoa" id="tetur04g05050.1"/>
    </source>
</evidence>
<sequence length="508" mass="57452">MSTGNSTGIGDSNSDVKEDKLEKSPSLGSNQSFGRQSVIGNLNNWINDLSSGALFQGLSFLNFRRRGSRGSTSSSSTLSPFFARSASYSANTSGSAPTDNVIDGRKQEVRLGWSSEEEVDGFMGKTSAKFLNGTLIPTLKTKEIIELDNFGVVEVENLELGVGHKFELYELKAPTWCDSCSQFIWTPTIQCTNCKYTCHIRCRSLVRIDCKGNAESPATDISPVSTPDETKSNICDDPKIEETEQSNKESPTKEMQEETVCPIKDEPASEEPCKPETESNDSESLEDQAKLVQELSQKIIEYNERLKKLGSGLGLTLLDGKSFRGFLRVHLNLTRPINVVAGTRPPSIYDIINEEEQVCRRTLTSFYMPRNTVKNIHITSEYTSLDVIKAMLKKFKVVDNPQKFALYRRYPDERGESVLKRIGDNDYPLRIALDWCDWQERQVVLQENDTADIVWDAFLLPELNNFLIMLDREEQEHLSQLRLKYDCLRSELNRYIQLQEIQEQGILV</sequence>
<dbReference type="Pfam" id="PF00130">
    <property type="entry name" value="C1_1"/>
    <property type="match status" value="1"/>
</dbReference>
<feature type="domain" description="SARAH" evidence="9">
    <location>
        <begin position="452"/>
        <end position="499"/>
    </location>
</feature>
<keyword evidence="2" id="KW-0493">Microtubule</keyword>
<dbReference type="CDD" id="cd01778">
    <property type="entry name" value="RA_RASSF1_like"/>
    <property type="match status" value="1"/>
</dbReference>
<feature type="domain" description="Ras-associating" evidence="8">
    <location>
        <begin position="355"/>
        <end position="450"/>
    </location>
</feature>
<dbReference type="InterPro" id="IPR033614">
    <property type="entry name" value="RASSF1-6"/>
</dbReference>
<dbReference type="Gene3D" id="1.20.5.110">
    <property type="match status" value="1"/>
</dbReference>
<keyword evidence="5" id="KW-0206">Cytoskeleton</keyword>
<reference evidence="10" key="2">
    <citation type="submission" date="2015-06" db="UniProtKB">
        <authorList>
            <consortium name="EnsemblMetazoa"/>
        </authorList>
    </citation>
    <scope>IDENTIFICATION</scope>
</reference>
<feature type="compositionally biased region" description="Basic and acidic residues" evidence="6">
    <location>
        <begin position="228"/>
        <end position="256"/>
    </location>
</feature>
<dbReference type="PROSITE" id="PS00479">
    <property type="entry name" value="ZF_DAG_PE_1"/>
    <property type="match status" value="1"/>
</dbReference>
<evidence type="ECO:0000256" key="2">
    <source>
        <dbReference type="ARBA" id="ARBA00022701"/>
    </source>
</evidence>
<evidence type="ECO:0000256" key="5">
    <source>
        <dbReference type="ARBA" id="ARBA00023212"/>
    </source>
</evidence>
<dbReference type="SUPFAM" id="SSF57889">
    <property type="entry name" value="Cysteine-rich domain"/>
    <property type="match status" value="1"/>
</dbReference>
<feature type="compositionally biased region" description="Polar residues" evidence="6">
    <location>
        <begin position="1"/>
        <end position="13"/>
    </location>
</feature>
<keyword evidence="11" id="KW-1185">Reference proteome</keyword>